<dbReference type="OrthoDB" id="4063069at2759"/>
<feature type="domain" description="RSE1/DDB1/CPSF1 first beta-propeller" evidence="1">
    <location>
        <begin position="27"/>
        <end position="408"/>
    </location>
</feature>
<keyword evidence="3" id="KW-1185">Reference proteome</keyword>
<evidence type="ECO:0000313" key="2">
    <source>
        <dbReference type="EMBL" id="ODV73742.1"/>
    </source>
</evidence>
<evidence type="ECO:0000313" key="3">
    <source>
        <dbReference type="Proteomes" id="UP000094389"/>
    </source>
</evidence>
<evidence type="ECO:0000259" key="1">
    <source>
        <dbReference type="Pfam" id="PF10433"/>
    </source>
</evidence>
<accession>A0A1E4S2U8</accession>
<dbReference type="Pfam" id="PF10433">
    <property type="entry name" value="Beta-prop_RSE1_1st"/>
    <property type="match status" value="1"/>
</dbReference>
<dbReference type="InterPro" id="IPR015943">
    <property type="entry name" value="WD40/YVTN_repeat-like_dom_sf"/>
</dbReference>
<sequence length="1138" mass="128252">MPLVIKRLNRPNNFIEAFVIPVNLGNGAKEDCLVVGKRDVVELYTLHEDLKSLVLRKTIPLFELILDIKPFLPIGCTDYWLAVSVDTDILILSLEDNNRFDIIIERLPLNKEFEGARNPETRSLCVESSKFLSTLTSDGSVVIYPVNRPKNLDNFEKAQDLQRSFNWTQGKVKLFKDPVSFTLSMSHGRTCLPVDCIDAVHEDNTHVTFSVLYHDELYEYHHSYFTWDTEYCLEQFDELDFEANDGIRFREKVSPIALPFCINMGTLFVGKSGLYLRNYKRVVPHITISVGNKDKDLSVIGLSHNPVVKKKYKKLEISTAVVINPNDVKCTRIILISKKGDVYLTELKFHIANDDSGYPDTIEVQSWTTHKLQGKLYNAQRVVKLKDNIFAVQSRQRGLGLFSIDMEQLRLTELFNEKALSAVLDISMTNTTVPKIQAVGGGPVTEGIISTWYKGFQSKMLNERKTALEPGILNCWSIDDYFLVKQLDSTVILKQTNRTFEETHDLDAVLDVDGEILDVQRNSSGNLMCITTKGIYQDGVRIQAVDVVHGVFSQYGNAVYCTSKSIYFRSHHYRVNIDEVSCLSYLEQGTTSLVCVGDWKGDVKVIIPDKPTQKLSFGTAISSILGKVIGGETMMLIGTSHGDLYTIRNGERNKWNIGSSPVSLTDCDDFVLVYNAECVLKFVFDDTWNCSARGYIQITPPELIKYTNGQIWTLSDGAIGVLHIDKELMTLKHELQLPRLVRKCIKFKNFMNLSLFVTLTQLPSKLYEDELDFQCQLEVIENNTFKTVSTYKLPRGVEVTDAVNLAYRNDVISTMNEPPINFGVESFLSQCFAISCLHHTEDMKGSPIEIFSVDQDGKLERIATAPSSGIQYYCLTSHANRLLIAGGTRVCAYQIDYSLEHSKFTLQRVTEFLRPEHYTSHVTSVGPDVIITDALASTKYYKLEVLDEPDNEVFLRWVNVEYAYGFNNMFTVALDVFYDLELGADSYGGIGTGSAGADRLGVYSNAGYVLPDEINVIKAIERSKALISQKDLHRLMEDKGLKHIESIPLFLLGSASGGMYSLTFIQSQEVIEATRAILESKVQEIVYAGWKCETLFDYETGEVTTDGYIIDGDLVEMLEKSLGGSLLSNLFERHCSLL</sequence>
<dbReference type="AlphaFoldDB" id="A0A1E4S2U8"/>
<proteinExistence type="predicted"/>
<dbReference type="RefSeq" id="XP_020070781.1">
    <property type="nucleotide sequence ID" value="XM_020213697.1"/>
</dbReference>
<protein>
    <recommendedName>
        <fullName evidence="1">RSE1/DDB1/CPSF1 first beta-propeller domain-containing protein</fullName>
    </recommendedName>
</protein>
<dbReference type="Proteomes" id="UP000094389">
    <property type="component" value="Unassembled WGS sequence"/>
</dbReference>
<organism evidence="2 3">
    <name type="scientific">Cyberlindnera jadinii (strain ATCC 18201 / CBS 1600 / BCRC 20928 / JCM 3617 / NBRC 0987 / NRRL Y-1542)</name>
    <name type="common">Torula yeast</name>
    <name type="synonym">Candida utilis</name>
    <dbReference type="NCBI Taxonomy" id="983966"/>
    <lineage>
        <taxon>Eukaryota</taxon>
        <taxon>Fungi</taxon>
        <taxon>Dikarya</taxon>
        <taxon>Ascomycota</taxon>
        <taxon>Saccharomycotina</taxon>
        <taxon>Saccharomycetes</taxon>
        <taxon>Phaffomycetales</taxon>
        <taxon>Phaffomycetaceae</taxon>
        <taxon>Cyberlindnera</taxon>
    </lineage>
</organism>
<dbReference type="InterPro" id="IPR018846">
    <property type="entry name" value="Beta-prop_RSE1/DDB1/CPSF1_1st"/>
</dbReference>
<gene>
    <name evidence="2" type="ORF">CYBJADRAFT_162536</name>
</gene>
<dbReference type="GeneID" id="30988093"/>
<dbReference type="EMBL" id="KV453930">
    <property type="protein sequence ID" value="ODV73742.1"/>
    <property type="molecule type" value="Genomic_DNA"/>
</dbReference>
<dbReference type="Gene3D" id="2.130.10.10">
    <property type="entry name" value="YVTN repeat-like/Quinoprotein amine dehydrogenase"/>
    <property type="match status" value="3"/>
</dbReference>
<reference evidence="2 3" key="1">
    <citation type="journal article" date="2016" name="Proc. Natl. Acad. Sci. U.S.A.">
        <title>Comparative genomics of biotechnologically important yeasts.</title>
        <authorList>
            <person name="Riley R."/>
            <person name="Haridas S."/>
            <person name="Wolfe K.H."/>
            <person name="Lopes M.R."/>
            <person name="Hittinger C.T."/>
            <person name="Goeker M."/>
            <person name="Salamov A.A."/>
            <person name="Wisecaver J.H."/>
            <person name="Long T.M."/>
            <person name="Calvey C.H."/>
            <person name="Aerts A.L."/>
            <person name="Barry K.W."/>
            <person name="Choi C."/>
            <person name="Clum A."/>
            <person name="Coughlan A.Y."/>
            <person name="Deshpande S."/>
            <person name="Douglass A.P."/>
            <person name="Hanson S.J."/>
            <person name="Klenk H.-P."/>
            <person name="LaButti K.M."/>
            <person name="Lapidus A."/>
            <person name="Lindquist E.A."/>
            <person name="Lipzen A.M."/>
            <person name="Meier-Kolthoff J.P."/>
            <person name="Ohm R.A."/>
            <person name="Otillar R.P."/>
            <person name="Pangilinan J.L."/>
            <person name="Peng Y."/>
            <person name="Rokas A."/>
            <person name="Rosa C.A."/>
            <person name="Scheuner C."/>
            <person name="Sibirny A.A."/>
            <person name="Slot J.C."/>
            <person name="Stielow J.B."/>
            <person name="Sun H."/>
            <person name="Kurtzman C.P."/>
            <person name="Blackwell M."/>
            <person name="Grigoriev I.V."/>
            <person name="Jeffries T.W."/>
        </authorList>
    </citation>
    <scope>NUCLEOTIDE SEQUENCE [LARGE SCALE GENOMIC DNA]</scope>
    <source>
        <strain evidence="3">ATCC 18201 / CBS 1600 / BCRC 20928 / JCM 3617 / NBRC 0987 / NRRL Y-1542</strain>
    </source>
</reference>
<name>A0A1E4S2U8_CYBJN</name>